<evidence type="ECO:0000313" key="2">
    <source>
        <dbReference type="EMBL" id="GEU94048.1"/>
    </source>
</evidence>
<sequence>MFIGVKPTRATVRKFANTQRSPSNTEPRAPEGRKFRGVEKGSELQDKTKYFVDPTRKRLSFIPALYSPRFEVSKSVHQQHDLIKKFYPHNTMVKEIDTTPPSPTLMTSTTLILDGVEREVVRGPQLITPRNPTSNITSSIQAHFDLRLQGIATRLNYSSEDVDEERDMEALLGFQPQTLGETQGHTMQGLIVAREGVRIIDDVVRIPKRRIDVIDEILEEYFDALLDEGREILHSIEGTILEEKIFTEFDEFMAMTADENFESESDTK</sequence>
<name>A0A6L2P6G8_TANCI</name>
<proteinExistence type="predicted"/>
<comment type="caution">
    <text evidence="2">The sequence shown here is derived from an EMBL/GenBank/DDBJ whole genome shotgun (WGS) entry which is preliminary data.</text>
</comment>
<keyword evidence="2" id="KW-0695">RNA-directed DNA polymerase</keyword>
<organism evidence="2">
    <name type="scientific">Tanacetum cinerariifolium</name>
    <name type="common">Dalmatian daisy</name>
    <name type="synonym">Chrysanthemum cinerariifolium</name>
    <dbReference type="NCBI Taxonomy" id="118510"/>
    <lineage>
        <taxon>Eukaryota</taxon>
        <taxon>Viridiplantae</taxon>
        <taxon>Streptophyta</taxon>
        <taxon>Embryophyta</taxon>
        <taxon>Tracheophyta</taxon>
        <taxon>Spermatophyta</taxon>
        <taxon>Magnoliopsida</taxon>
        <taxon>eudicotyledons</taxon>
        <taxon>Gunneridae</taxon>
        <taxon>Pentapetalae</taxon>
        <taxon>asterids</taxon>
        <taxon>campanulids</taxon>
        <taxon>Asterales</taxon>
        <taxon>Asteraceae</taxon>
        <taxon>Asteroideae</taxon>
        <taxon>Anthemideae</taxon>
        <taxon>Anthemidinae</taxon>
        <taxon>Tanacetum</taxon>
    </lineage>
</organism>
<keyword evidence="2" id="KW-0548">Nucleotidyltransferase</keyword>
<feature type="compositionally biased region" description="Polar residues" evidence="1">
    <location>
        <begin position="16"/>
        <end position="26"/>
    </location>
</feature>
<reference evidence="2" key="1">
    <citation type="journal article" date="2019" name="Sci. Rep.">
        <title>Draft genome of Tanacetum cinerariifolium, the natural source of mosquito coil.</title>
        <authorList>
            <person name="Yamashiro T."/>
            <person name="Shiraishi A."/>
            <person name="Satake H."/>
            <person name="Nakayama K."/>
        </authorList>
    </citation>
    <scope>NUCLEOTIDE SEQUENCE</scope>
</reference>
<dbReference type="EMBL" id="BKCJ010010985">
    <property type="protein sequence ID" value="GEU94048.1"/>
    <property type="molecule type" value="Genomic_DNA"/>
</dbReference>
<feature type="region of interest" description="Disordered" evidence="1">
    <location>
        <begin position="14"/>
        <end position="41"/>
    </location>
</feature>
<gene>
    <name evidence="2" type="ORF">Tci_066026</name>
</gene>
<protein>
    <submittedName>
        <fullName evidence="2">Reverse transcriptase domain-containing protein</fullName>
    </submittedName>
</protein>
<accession>A0A6L2P6G8</accession>
<dbReference type="AlphaFoldDB" id="A0A6L2P6G8"/>
<dbReference type="GO" id="GO:0003964">
    <property type="term" value="F:RNA-directed DNA polymerase activity"/>
    <property type="evidence" value="ECO:0007669"/>
    <property type="project" value="UniProtKB-KW"/>
</dbReference>
<feature type="compositionally biased region" description="Basic and acidic residues" evidence="1">
    <location>
        <begin position="28"/>
        <end position="41"/>
    </location>
</feature>
<keyword evidence="2" id="KW-0808">Transferase</keyword>
<evidence type="ECO:0000256" key="1">
    <source>
        <dbReference type="SAM" id="MobiDB-lite"/>
    </source>
</evidence>